<dbReference type="InterPro" id="IPR011701">
    <property type="entry name" value="MFS"/>
</dbReference>
<dbReference type="InterPro" id="IPR036259">
    <property type="entry name" value="MFS_trans_sf"/>
</dbReference>
<evidence type="ECO:0000256" key="5">
    <source>
        <dbReference type="SAM" id="Phobius"/>
    </source>
</evidence>
<dbReference type="GO" id="GO:0022857">
    <property type="term" value="F:transmembrane transporter activity"/>
    <property type="evidence" value="ECO:0007669"/>
    <property type="project" value="InterPro"/>
</dbReference>
<evidence type="ECO:0000256" key="1">
    <source>
        <dbReference type="ARBA" id="ARBA00004141"/>
    </source>
</evidence>
<name>A0A6A6XT48_9PLEO</name>
<dbReference type="PANTHER" id="PTHR23502">
    <property type="entry name" value="MAJOR FACILITATOR SUPERFAMILY"/>
    <property type="match status" value="1"/>
</dbReference>
<sequence length="551" mass="59695">MGFLGILEDKYLTHVPATVILNAKRAPTEYVASGLKYGKDKNSHIILVPQPTDDPNDPLNWTRIRKLALLATICFGGIIMAGVYSALLNPGLGVIAADLDRSINDIAVLSSYQLLTAGAAGFFVAACSRKFGKRPVFFFSSLLGTVGSIIGSCVVTYNGIFAARVVQGLATSTYESILVSAIGDLYFVHQRGIYMSIVQFTLIAVSNVAAVVAGPITDNLGWQYLFHLCTLFSGIQTILVFFFVPETNYIREARRVITENLHELAQKDDHAGTAYHLELSDNTEALNAPSPSRVIPAKKTFVQELALFSGSYCDEHFLQLLIAPLAVCTNLAILWSVVVSGGLTALYVSQAMSLAQIFTSPPYLLSAAGVGYLSLGPFFGALLGSILMSIVTDPIIRWCATKNKGIYEPEYRLLAVTGGLLTGVGLFGFGALSQAGKTYYITATMHGITLAGVVIAAIAIGAYAIDAYPDMRDDVFVSMIIFKNFAFYGFSWFVNAWVARSGPAHVFYVLGGLAFAMVASTPLLFFFGKRYRSYWSRKNLLAKMHIQAHGE</sequence>
<gene>
    <name evidence="7" type="ORF">K505DRAFT_230590</name>
</gene>
<dbReference type="PANTHER" id="PTHR23502:SF29">
    <property type="entry name" value="TRANSPORTER, PUTATIVE (AFU_ORTHOLOGUE AFUA_6G06680)-RELATED"/>
    <property type="match status" value="1"/>
</dbReference>
<feature type="transmembrane region" description="Helical" evidence="5">
    <location>
        <begin position="137"/>
        <end position="160"/>
    </location>
</feature>
<feature type="transmembrane region" description="Helical" evidence="5">
    <location>
        <begin position="67"/>
        <end position="86"/>
    </location>
</feature>
<comment type="subcellular location">
    <subcellularLocation>
        <location evidence="1">Membrane</location>
        <topology evidence="1">Multi-pass membrane protein</topology>
    </subcellularLocation>
</comment>
<dbReference type="Proteomes" id="UP000799757">
    <property type="component" value="Unassembled WGS sequence"/>
</dbReference>
<accession>A0A6A6XT48</accession>
<dbReference type="Gene3D" id="1.20.1250.20">
    <property type="entry name" value="MFS general substrate transporter like domains"/>
    <property type="match status" value="1"/>
</dbReference>
<reference evidence="7" key="1">
    <citation type="journal article" date="2020" name="Stud. Mycol.">
        <title>101 Dothideomycetes genomes: a test case for predicting lifestyles and emergence of pathogens.</title>
        <authorList>
            <person name="Haridas S."/>
            <person name="Albert R."/>
            <person name="Binder M."/>
            <person name="Bloem J."/>
            <person name="Labutti K."/>
            <person name="Salamov A."/>
            <person name="Andreopoulos B."/>
            <person name="Baker S."/>
            <person name="Barry K."/>
            <person name="Bills G."/>
            <person name="Bluhm B."/>
            <person name="Cannon C."/>
            <person name="Castanera R."/>
            <person name="Culley D."/>
            <person name="Daum C."/>
            <person name="Ezra D."/>
            <person name="Gonzalez J."/>
            <person name="Henrissat B."/>
            <person name="Kuo A."/>
            <person name="Liang C."/>
            <person name="Lipzen A."/>
            <person name="Lutzoni F."/>
            <person name="Magnuson J."/>
            <person name="Mondo S."/>
            <person name="Nolan M."/>
            <person name="Ohm R."/>
            <person name="Pangilinan J."/>
            <person name="Park H.-J."/>
            <person name="Ramirez L."/>
            <person name="Alfaro M."/>
            <person name="Sun H."/>
            <person name="Tritt A."/>
            <person name="Yoshinaga Y."/>
            <person name="Zwiers L.-H."/>
            <person name="Turgeon B."/>
            <person name="Goodwin S."/>
            <person name="Spatafora J."/>
            <person name="Crous P."/>
            <person name="Grigoriev I."/>
        </authorList>
    </citation>
    <scope>NUCLEOTIDE SEQUENCE</scope>
    <source>
        <strain evidence="7">CBS 109.77</strain>
    </source>
</reference>
<organism evidence="7 8">
    <name type="scientific">Melanomma pulvis-pyrius CBS 109.77</name>
    <dbReference type="NCBI Taxonomy" id="1314802"/>
    <lineage>
        <taxon>Eukaryota</taxon>
        <taxon>Fungi</taxon>
        <taxon>Dikarya</taxon>
        <taxon>Ascomycota</taxon>
        <taxon>Pezizomycotina</taxon>
        <taxon>Dothideomycetes</taxon>
        <taxon>Pleosporomycetidae</taxon>
        <taxon>Pleosporales</taxon>
        <taxon>Melanommataceae</taxon>
        <taxon>Melanomma</taxon>
    </lineage>
</organism>
<dbReference type="GO" id="GO:0005886">
    <property type="term" value="C:plasma membrane"/>
    <property type="evidence" value="ECO:0007669"/>
    <property type="project" value="TreeGrafter"/>
</dbReference>
<dbReference type="OrthoDB" id="2585655at2759"/>
<dbReference type="SUPFAM" id="SSF103473">
    <property type="entry name" value="MFS general substrate transporter"/>
    <property type="match status" value="1"/>
</dbReference>
<feature type="transmembrane region" description="Helical" evidence="5">
    <location>
        <begin position="363"/>
        <end position="390"/>
    </location>
</feature>
<keyword evidence="4 5" id="KW-0472">Membrane</keyword>
<feature type="transmembrane region" description="Helical" evidence="5">
    <location>
        <begin position="438"/>
        <end position="463"/>
    </location>
</feature>
<evidence type="ECO:0000256" key="2">
    <source>
        <dbReference type="ARBA" id="ARBA00022692"/>
    </source>
</evidence>
<dbReference type="Pfam" id="PF07690">
    <property type="entry name" value="MFS_1"/>
    <property type="match status" value="1"/>
</dbReference>
<dbReference type="EMBL" id="MU001761">
    <property type="protein sequence ID" value="KAF2799630.1"/>
    <property type="molecule type" value="Genomic_DNA"/>
</dbReference>
<feature type="transmembrane region" description="Helical" evidence="5">
    <location>
        <begin position="106"/>
        <end position="125"/>
    </location>
</feature>
<proteinExistence type="predicted"/>
<dbReference type="AlphaFoldDB" id="A0A6A6XT48"/>
<feature type="transmembrane region" description="Helical" evidence="5">
    <location>
        <begin position="475"/>
        <end position="494"/>
    </location>
</feature>
<feature type="transmembrane region" description="Helical" evidence="5">
    <location>
        <begin position="506"/>
        <end position="528"/>
    </location>
</feature>
<keyword evidence="3 5" id="KW-1133">Transmembrane helix</keyword>
<keyword evidence="8" id="KW-1185">Reference proteome</keyword>
<protein>
    <submittedName>
        <fullName evidence="7">MFS general substrate transporter</fullName>
    </submittedName>
</protein>
<dbReference type="PROSITE" id="PS50850">
    <property type="entry name" value="MFS"/>
    <property type="match status" value="1"/>
</dbReference>
<evidence type="ECO:0000313" key="7">
    <source>
        <dbReference type="EMBL" id="KAF2799630.1"/>
    </source>
</evidence>
<feature type="transmembrane region" description="Helical" evidence="5">
    <location>
        <begin position="317"/>
        <end position="343"/>
    </location>
</feature>
<feature type="transmembrane region" description="Helical" evidence="5">
    <location>
        <begin position="166"/>
        <end position="187"/>
    </location>
</feature>
<evidence type="ECO:0000256" key="4">
    <source>
        <dbReference type="ARBA" id="ARBA00023136"/>
    </source>
</evidence>
<evidence type="ECO:0000259" key="6">
    <source>
        <dbReference type="PROSITE" id="PS50850"/>
    </source>
</evidence>
<feature type="domain" description="Major facilitator superfamily (MFS) profile" evidence="6">
    <location>
        <begin position="70"/>
        <end position="551"/>
    </location>
</feature>
<keyword evidence="2 5" id="KW-0812">Transmembrane</keyword>
<feature type="transmembrane region" description="Helical" evidence="5">
    <location>
        <begin position="194"/>
        <end position="216"/>
    </location>
</feature>
<feature type="transmembrane region" description="Helical" evidence="5">
    <location>
        <begin position="411"/>
        <end position="432"/>
    </location>
</feature>
<dbReference type="InterPro" id="IPR020846">
    <property type="entry name" value="MFS_dom"/>
</dbReference>
<evidence type="ECO:0000256" key="3">
    <source>
        <dbReference type="ARBA" id="ARBA00022989"/>
    </source>
</evidence>
<evidence type="ECO:0000313" key="8">
    <source>
        <dbReference type="Proteomes" id="UP000799757"/>
    </source>
</evidence>
<feature type="transmembrane region" description="Helical" evidence="5">
    <location>
        <begin position="222"/>
        <end position="244"/>
    </location>
</feature>